<keyword evidence="4" id="KW-0862">Zinc</keyword>
<dbReference type="PANTHER" id="PTHR46423:SF1">
    <property type="entry name" value="RNA POLYMERASE II-ASSOCIATED PROTEIN 3"/>
    <property type="match status" value="1"/>
</dbReference>
<keyword evidence="2 5" id="KW-0863">Zinc-finger</keyword>
<dbReference type="PROSITE" id="PS50865">
    <property type="entry name" value="ZF_MYND_2"/>
    <property type="match status" value="1"/>
</dbReference>
<keyword evidence="1" id="KW-0479">Metal-binding</keyword>
<dbReference type="InterPro" id="IPR051966">
    <property type="entry name" value="RPAP3"/>
</dbReference>
<evidence type="ECO:0000256" key="5">
    <source>
        <dbReference type="PROSITE-ProRule" id="PRU00134"/>
    </source>
</evidence>
<dbReference type="EMBL" id="JARKIB010000007">
    <property type="protein sequence ID" value="KAJ7778551.1"/>
    <property type="molecule type" value="Genomic_DNA"/>
</dbReference>
<keyword evidence="3" id="KW-0802">TPR repeat</keyword>
<dbReference type="SUPFAM" id="SSF144232">
    <property type="entry name" value="HIT/MYND zinc finger-like"/>
    <property type="match status" value="1"/>
</dbReference>
<dbReference type="InterPro" id="IPR019734">
    <property type="entry name" value="TPR_rpt"/>
</dbReference>
<dbReference type="InterPro" id="IPR011990">
    <property type="entry name" value="TPR-like_helical_dom_sf"/>
</dbReference>
<feature type="domain" description="MYND-type" evidence="6">
    <location>
        <begin position="182"/>
        <end position="222"/>
    </location>
</feature>
<protein>
    <recommendedName>
        <fullName evidence="6">MYND-type domain-containing protein</fullName>
    </recommendedName>
</protein>
<dbReference type="PANTHER" id="PTHR46423">
    <property type="entry name" value="RNA POLYMERASE II-ASSOCIATED PROTEIN 3"/>
    <property type="match status" value="1"/>
</dbReference>
<dbReference type="PROSITE" id="PS01360">
    <property type="entry name" value="ZF_MYND_1"/>
    <property type="match status" value="1"/>
</dbReference>
<dbReference type="SMART" id="SM00028">
    <property type="entry name" value="TPR"/>
    <property type="match status" value="2"/>
</dbReference>
<sequence length="416" mass="46657">MDYSEATRLNNEARKLFNEGKFHEAGKLYEAANKADTLNSPIYLSNLALVELKLQQFQRAEISASLALFRDPRFTKARYRRAISRWKQGRHMDALVDLGSVLTTDPMDKDALAKFATILGEHESLGSDRGHLREMAVLMADSPSPYGSAAAPRPSQNASPGAAFMIPNVSERVPRELKAGTCASCKTVKWMREIKTCRGCSTAVYCNEVCQRNHWPQHKSDCIRYPDHDVLAMHLCKTLLDHKYIRMHLIFYAMRSIGALHHSPPPYFAVLLVFVKTAPVTTGPKAARKRQRLSIANIVTAPLSVLDKDTRDSYVSQLEQMRETCKMPGAPGVAIIVTPLLGKGREMDRARCLIFMHRVVPELVMMATQPGIQRLASFESHSFGVGRTLTSDLDELYWNLEDELANDAENYYGLQG</sequence>
<evidence type="ECO:0000313" key="8">
    <source>
        <dbReference type="Proteomes" id="UP001215598"/>
    </source>
</evidence>
<evidence type="ECO:0000256" key="3">
    <source>
        <dbReference type="ARBA" id="ARBA00022803"/>
    </source>
</evidence>
<comment type="caution">
    <text evidence="7">The sequence shown here is derived from an EMBL/GenBank/DDBJ whole genome shotgun (WGS) entry which is preliminary data.</text>
</comment>
<dbReference type="GO" id="GO:0101031">
    <property type="term" value="C:protein folding chaperone complex"/>
    <property type="evidence" value="ECO:0007669"/>
    <property type="project" value="TreeGrafter"/>
</dbReference>
<organism evidence="7 8">
    <name type="scientific">Mycena metata</name>
    <dbReference type="NCBI Taxonomy" id="1033252"/>
    <lineage>
        <taxon>Eukaryota</taxon>
        <taxon>Fungi</taxon>
        <taxon>Dikarya</taxon>
        <taxon>Basidiomycota</taxon>
        <taxon>Agaricomycotina</taxon>
        <taxon>Agaricomycetes</taxon>
        <taxon>Agaricomycetidae</taxon>
        <taxon>Agaricales</taxon>
        <taxon>Marasmiineae</taxon>
        <taxon>Mycenaceae</taxon>
        <taxon>Mycena</taxon>
    </lineage>
</organism>
<dbReference type="Gene3D" id="1.25.40.10">
    <property type="entry name" value="Tetratricopeptide repeat domain"/>
    <property type="match status" value="1"/>
</dbReference>
<name>A0AAD7K4Z6_9AGAR</name>
<dbReference type="SUPFAM" id="SSF48452">
    <property type="entry name" value="TPR-like"/>
    <property type="match status" value="1"/>
</dbReference>
<evidence type="ECO:0000259" key="6">
    <source>
        <dbReference type="PROSITE" id="PS50865"/>
    </source>
</evidence>
<dbReference type="Pfam" id="PF01753">
    <property type="entry name" value="zf-MYND"/>
    <property type="match status" value="1"/>
</dbReference>
<proteinExistence type="predicted"/>
<dbReference type="InterPro" id="IPR002893">
    <property type="entry name" value="Znf_MYND"/>
</dbReference>
<dbReference type="Gene3D" id="6.10.140.2220">
    <property type="match status" value="1"/>
</dbReference>
<evidence type="ECO:0000256" key="4">
    <source>
        <dbReference type="ARBA" id="ARBA00022833"/>
    </source>
</evidence>
<gene>
    <name evidence="7" type="ORF">B0H16DRAFT_1503946</name>
</gene>
<evidence type="ECO:0000256" key="2">
    <source>
        <dbReference type="ARBA" id="ARBA00022771"/>
    </source>
</evidence>
<keyword evidence="8" id="KW-1185">Reference proteome</keyword>
<reference evidence="7" key="1">
    <citation type="submission" date="2023-03" db="EMBL/GenBank/DDBJ databases">
        <title>Massive genome expansion in bonnet fungi (Mycena s.s.) driven by repeated elements and novel gene families across ecological guilds.</title>
        <authorList>
            <consortium name="Lawrence Berkeley National Laboratory"/>
            <person name="Harder C.B."/>
            <person name="Miyauchi S."/>
            <person name="Viragh M."/>
            <person name="Kuo A."/>
            <person name="Thoen E."/>
            <person name="Andreopoulos B."/>
            <person name="Lu D."/>
            <person name="Skrede I."/>
            <person name="Drula E."/>
            <person name="Henrissat B."/>
            <person name="Morin E."/>
            <person name="Kohler A."/>
            <person name="Barry K."/>
            <person name="LaButti K."/>
            <person name="Morin E."/>
            <person name="Salamov A."/>
            <person name="Lipzen A."/>
            <person name="Mereny Z."/>
            <person name="Hegedus B."/>
            <person name="Baldrian P."/>
            <person name="Stursova M."/>
            <person name="Weitz H."/>
            <person name="Taylor A."/>
            <person name="Grigoriev I.V."/>
            <person name="Nagy L.G."/>
            <person name="Martin F."/>
            <person name="Kauserud H."/>
        </authorList>
    </citation>
    <scope>NUCLEOTIDE SEQUENCE</scope>
    <source>
        <strain evidence="7">CBHHK182m</strain>
    </source>
</reference>
<dbReference type="Proteomes" id="UP001215598">
    <property type="component" value="Unassembled WGS sequence"/>
</dbReference>
<dbReference type="AlphaFoldDB" id="A0AAD7K4Z6"/>
<evidence type="ECO:0000256" key="1">
    <source>
        <dbReference type="ARBA" id="ARBA00022723"/>
    </source>
</evidence>
<dbReference type="GO" id="GO:0008270">
    <property type="term" value="F:zinc ion binding"/>
    <property type="evidence" value="ECO:0007669"/>
    <property type="project" value="UniProtKB-KW"/>
</dbReference>
<accession>A0AAD7K4Z6</accession>
<evidence type="ECO:0000313" key="7">
    <source>
        <dbReference type="EMBL" id="KAJ7778551.1"/>
    </source>
</evidence>